<dbReference type="PANTHER" id="PTHR16861:SF4">
    <property type="entry name" value="SH3 DOMAIN PROTEIN (AFU_ORTHOLOGUE AFUA_1G13610)"/>
    <property type="match status" value="1"/>
</dbReference>
<feature type="region of interest" description="Disordered" evidence="1">
    <location>
        <begin position="436"/>
        <end position="457"/>
    </location>
</feature>
<feature type="compositionally biased region" description="Polar residues" evidence="1">
    <location>
        <begin position="440"/>
        <end position="453"/>
    </location>
</feature>
<dbReference type="EMBL" id="KV424107">
    <property type="protein sequence ID" value="KZT51452.1"/>
    <property type="molecule type" value="Genomic_DNA"/>
</dbReference>
<sequence length="509" mass="52873">MSIQPYNLSLGSQSPTFQYVPFREGPVTEGWNSSYSGGIQDNGVAGMLGIGTPYRRTQLDGAGFSLDFQGEALYLCLGTISGAGYALTVDNNAVTKTGAADDPACDAWPGSQIPLIADGLSYGLHTAQFSAAITNDAELDFYGGIVTLSAGPSGTAVSTPLWIDDRNTDWIYEPAPWPQGNYGPEYNGTHTYGCAYYGTDGSSITASITFNGTSIVQLIGSPSSNTFGYSVQFNNVQTTYNSTNYLWAVRQTFFFAGGLDPTQEYTLTLLDFNPNQPTGPAGSNTSVYCVNLDAVVLVQPIISDSQSTPSGSQPSTTMGGSTTSGPSQSSNADTGGGGSSSSGALSGGAIAGSVIGALIALAIIALLFFLLSRMKKRAQGATGTGPAVFSNSYRGGTPNPPDPIPYVTPPVEPQSTVFTGPSASISIVPALSSVYRNDKSPGSTSSETTNAGISPSVGPLFPNVTSSSNDLLLPNDILQNAPTVDLVTILNQRLRREQADNIEEPPTYG</sequence>
<keyword evidence="4" id="KW-1185">Reference proteome</keyword>
<keyword evidence="2" id="KW-0472">Membrane</keyword>
<dbReference type="OrthoDB" id="2576334at2759"/>
<accession>A0A165CV70</accession>
<feature type="region of interest" description="Disordered" evidence="1">
    <location>
        <begin position="304"/>
        <end position="343"/>
    </location>
</feature>
<feature type="compositionally biased region" description="Low complexity" evidence="1">
    <location>
        <begin position="305"/>
        <end position="330"/>
    </location>
</feature>
<organism evidence="3 4">
    <name type="scientific">Calocera cornea HHB12733</name>
    <dbReference type="NCBI Taxonomy" id="1353952"/>
    <lineage>
        <taxon>Eukaryota</taxon>
        <taxon>Fungi</taxon>
        <taxon>Dikarya</taxon>
        <taxon>Basidiomycota</taxon>
        <taxon>Agaricomycotina</taxon>
        <taxon>Dacrymycetes</taxon>
        <taxon>Dacrymycetales</taxon>
        <taxon>Dacrymycetaceae</taxon>
        <taxon>Calocera</taxon>
    </lineage>
</organism>
<reference evidence="3 4" key="1">
    <citation type="journal article" date="2016" name="Mol. Biol. Evol.">
        <title>Comparative Genomics of Early-Diverging Mushroom-Forming Fungi Provides Insights into the Origins of Lignocellulose Decay Capabilities.</title>
        <authorList>
            <person name="Nagy L.G."/>
            <person name="Riley R."/>
            <person name="Tritt A."/>
            <person name="Adam C."/>
            <person name="Daum C."/>
            <person name="Floudas D."/>
            <person name="Sun H."/>
            <person name="Yadav J.S."/>
            <person name="Pangilinan J."/>
            <person name="Larsson K.H."/>
            <person name="Matsuura K."/>
            <person name="Barry K."/>
            <person name="Labutti K."/>
            <person name="Kuo R."/>
            <person name="Ohm R.A."/>
            <person name="Bhattacharya S.S."/>
            <person name="Shirouzu T."/>
            <person name="Yoshinaga Y."/>
            <person name="Martin F.M."/>
            <person name="Grigoriev I.V."/>
            <person name="Hibbett D.S."/>
        </authorList>
    </citation>
    <scope>NUCLEOTIDE SEQUENCE [LARGE SCALE GENOMIC DNA]</scope>
    <source>
        <strain evidence="3 4">HHB12733</strain>
    </source>
</reference>
<evidence type="ECO:0000313" key="3">
    <source>
        <dbReference type="EMBL" id="KZT51452.1"/>
    </source>
</evidence>
<dbReference type="PANTHER" id="PTHR16861">
    <property type="entry name" value="GLYCOPROTEIN 38"/>
    <property type="match status" value="1"/>
</dbReference>
<dbReference type="Proteomes" id="UP000076842">
    <property type="component" value="Unassembled WGS sequence"/>
</dbReference>
<keyword evidence="2" id="KW-1133">Transmembrane helix</keyword>
<evidence type="ECO:0000256" key="2">
    <source>
        <dbReference type="SAM" id="Phobius"/>
    </source>
</evidence>
<name>A0A165CV70_9BASI</name>
<feature type="transmembrane region" description="Helical" evidence="2">
    <location>
        <begin position="349"/>
        <end position="371"/>
    </location>
</feature>
<proteinExistence type="predicted"/>
<feature type="region of interest" description="Disordered" evidence="1">
    <location>
        <begin position="381"/>
        <end position="401"/>
    </location>
</feature>
<keyword evidence="2" id="KW-0812">Transmembrane</keyword>
<dbReference type="AlphaFoldDB" id="A0A165CV70"/>
<dbReference type="InParanoid" id="A0A165CV70"/>
<protein>
    <recommendedName>
        <fullName evidence="5">Peptidase A1 domain-containing protein</fullName>
    </recommendedName>
</protein>
<feature type="compositionally biased region" description="Gly residues" evidence="1">
    <location>
        <begin position="334"/>
        <end position="343"/>
    </location>
</feature>
<evidence type="ECO:0000256" key="1">
    <source>
        <dbReference type="SAM" id="MobiDB-lite"/>
    </source>
</evidence>
<evidence type="ECO:0008006" key="5">
    <source>
        <dbReference type="Google" id="ProtNLM"/>
    </source>
</evidence>
<gene>
    <name evidence="3" type="ORF">CALCODRAFT_135365</name>
</gene>
<evidence type="ECO:0000313" key="4">
    <source>
        <dbReference type="Proteomes" id="UP000076842"/>
    </source>
</evidence>